<reference evidence="1 2" key="1">
    <citation type="submission" date="2023-10" db="EMBL/GenBank/DDBJ databases">
        <title>Chromosome-scale genome assembly provides insights into flower coloration mechanisms of Canna indica.</title>
        <authorList>
            <person name="Li C."/>
        </authorList>
    </citation>
    <scope>NUCLEOTIDE SEQUENCE [LARGE SCALE GENOMIC DNA]</scope>
    <source>
        <tissue evidence="1">Flower</tissue>
    </source>
</reference>
<proteinExistence type="predicted"/>
<dbReference type="AlphaFoldDB" id="A0AAQ3Q7E8"/>
<protein>
    <submittedName>
        <fullName evidence="1">Uncharacterized protein</fullName>
    </submittedName>
</protein>
<sequence length="83" mass="9387">MNREEMEYMEVDENGGAGPLHCNDKKNFADAVSVMAQRLLRGIVWTLKLILDLSLPLTTVRSGPWSAWLKREMLLTVIARAQS</sequence>
<organism evidence="1 2">
    <name type="scientific">Canna indica</name>
    <name type="common">Indian-shot</name>
    <dbReference type="NCBI Taxonomy" id="4628"/>
    <lineage>
        <taxon>Eukaryota</taxon>
        <taxon>Viridiplantae</taxon>
        <taxon>Streptophyta</taxon>
        <taxon>Embryophyta</taxon>
        <taxon>Tracheophyta</taxon>
        <taxon>Spermatophyta</taxon>
        <taxon>Magnoliopsida</taxon>
        <taxon>Liliopsida</taxon>
        <taxon>Zingiberales</taxon>
        <taxon>Cannaceae</taxon>
        <taxon>Canna</taxon>
    </lineage>
</organism>
<evidence type="ECO:0000313" key="2">
    <source>
        <dbReference type="Proteomes" id="UP001327560"/>
    </source>
</evidence>
<evidence type="ECO:0000313" key="1">
    <source>
        <dbReference type="EMBL" id="WOL00389.1"/>
    </source>
</evidence>
<dbReference type="EMBL" id="CP136892">
    <property type="protein sequence ID" value="WOL00389.1"/>
    <property type="molecule type" value="Genomic_DNA"/>
</dbReference>
<keyword evidence="2" id="KW-1185">Reference proteome</keyword>
<accession>A0AAQ3Q7E8</accession>
<gene>
    <name evidence="1" type="ORF">Cni_G09102</name>
</gene>
<dbReference type="Proteomes" id="UP001327560">
    <property type="component" value="Chromosome 3"/>
</dbReference>
<name>A0AAQ3Q7E8_9LILI</name>